<dbReference type="InterPro" id="IPR054722">
    <property type="entry name" value="PolX-like_BBD"/>
</dbReference>
<keyword evidence="17" id="KW-0511">Multifunctional enzyme</keyword>
<evidence type="ECO:0000313" key="21">
    <source>
        <dbReference type="Proteomes" id="UP000242715"/>
    </source>
</evidence>
<dbReference type="SUPFAM" id="SSF56672">
    <property type="entry name" value="DNA/RNA polymerases"/>
    <property type="match status" value="1"/>
</dbReference>
<dbReference type="GO" id="GO:0015074">
    <property type="term" value="P:DNA integration"/>
    <property type="evidence" value="ECO:0007669"/>
    <property type="project" value="UniProtKB-KW"/>
</dbReference>
<keyword evidence="2" id="KW-1188">Viral release from host cell</keyword>
<dbReference type="InterPro" id="IPR001584">
    <property type="entry name" value="Integrase_cat-core"/>
</dbReference>
<evidence type="ECO:0000256" key="18">
    <source>
        <dbReference type="SAM" id="MobiDB-lite"/>
    </source>
</evidence>
<keyword evidence="6" id="KW-0547">Nucleotide-binding</keyword>
<dbReference type="PROSITE" id="PS50994">
    <property type="entry name" value="INTEGRASE"/>
    <property type="match status" value="1"/>
</dbReference>
<dbReference type="PANTHER" id="PTHR42648">
    <property type="entry name" value="TRANSPOSASE, PUTATIVE-RELATED"/>
    <property type="match status" value="1"/>
</dbReference>
<dbReference type="InterPro" id="IPR043502">
    <property type="entry name" value="DNA/RNA_pol_sf"/>
</dbReference>
<keyword evidence="11" id="KW-0460">Magnesium</keyword>
<dbReference type="PANTHER" id="PTHR42648:SF11">
    <property type="entry name" value="TRANSPOSON TY4-P GAG-POL POLYPROTEIN"/>
    <property type="match status" value="1"/>
</dbReference>
<evidence type="ECO:0000256" key="6">
    <source>
        <dbReference type="ARBA" id="ARBA00022741"/>
    </source>
</evidence>
<keyword evidence="14" id="KW-0808">Transferase</keyword>
<evidence type="ECO:0000259" key="19">
    <source>
        <dbReference type="PROSITE" id="PS50994"/>
    </source>
</evidence>
<evidence type="ECO:0000256" key="16">
    <source>
        <dbReference type="ARBA" id="ARBA00023172"/>
    </source>
</evidence>
<dbReference type="GO" id="GO:0003964">
    <property type="term" value="F:RNA-directed DNA polymerase activity"/>
    <property type="evidence" value="ECO:0007669"/>
    <property type="project" value="UniProtKB-KW"/>
</dbReference>
<evidence type="ECO:0000256" key="4">
    <source>
        <dbReference type="ARBA" id="ARBA00022722"/>
    </source>
</evidence>
<reference evidence="21" key="1">
    <citation type="journal article" date="2017" name="Front. Plant Sci.">
        <title>Climate Clever Clovers: New Paradigm to Reduce the Environmental Footprint of Ruminants by Breeding Low Methanogenic Forages Utilizing Haplotype Variation.</title>
        <authorList>
            <person name="Kaur P."/>
            <person name="Appels R."/>
            <person name="Bayer P.E."/>
            <person name="Keeble-Gagnere G."/>
            <person name="Wang J."/>
            <person name="Hirakawa H."/>
            <person name="Shirasawa K."/>
            <person name="Vercoe P."/>
            <person name="Stefanova K."/>
            <person name="Durmic Z."/>
            <person name="Nichols P."/>
            <person name="Revell C."/>
            <person name="Isobe S.N."/>
            <person name="Edwards D."/>
            <person name="Erskine W."/>
        </authorList>
    </citation>
    <scope>NUCLEOTIDE SEQUENCE [LARGE SCALE GENOMIC DNA]</scope>
    <source>
        <strain evidence="21">cv. Daliak</strain>
    </source>
</reference>
<dbReference type="InterPro" id="IPR012337">
    <property type="entry name" value="RNaseH-like_sf"/>
</dbReference>
<evidence type="ECO:0000256" key="15">
    <source>
        <dbReference type="ARBA" id="ARBA00023113"/>
    </source>
</evidence>
<dbReference type="GO" id="GO:0004190">
    <property type="term" value="F:aspartic-type endopeptidase activity"/>
    <property type="evidence" value="ECO:0007669"/>
    <property type="project" value="UniProtKB-KW"/>
</dbReference>
<dbReference type="GO" id="GO:0005524">
    <property type="term" value="F:ATP binding"/>
    <property type="evidence" value="ECO:0007669"/>
    <property type="project" value="UniProtKB-KW"/>
</dbReference>
<accession>A0A2Z6NX01</accession>
<evidence type="ECO:0000256" key="14">
    <source>
        <dbReference type="ARBA" id="ARBA00022932"/>
    </source>
</evidence>
<keyword evidence="10" id="KW-0067">ATP-binding</keyword>
<keyword evidence="3" id="KW-0645">Protease</keyword>
<keyword evidence="16" id="KW-0233">DNA recombination</keyword>
<dbReference type="Pfam" id="PF07727">
    <property type="entry name" value="RVT_2"/>
    <property type="match status" value="1"/>
</dbReference>
<evidence type="ECO:0000256" key="9">
    <source>
        <dbReference type="ARBA" id="ARBA00022801"/>
    </source>
</evidence>
<dbReference type="InterPro" id="IPR057670">
    <property type="entry name" value="SH3_retrovirus"/>
</dbReference>
<evidence type="ECO:0000313" key="20">
    <source>
        <dbReference type="EMBL" id="GAU40455.1"/>
    </source>
</evidence>
<evidence type="ECO:0000256" key="11">
    <source>
        <dbReference type="ARBA" id="ARBA00022842"/>
    </source>
</evidence>
<name>A0A2Z6NX01_TRISU</name>
<evidence type="ECO:0000256" key="1">
    <source>
        <dbReference type="ARBA" id="ARBA00002180"/>
    </source>
</evidence>
<sequence>MEESETVSDYFTKVIKLVNQIKNCGEVIKAKFVVSKFLRSLTPRFDHVVAAIETSKRISEKSKEELLGCLESNEQRMNERAAVKGNSEVALQAQSNRGREVEEEGMVTEEEEVTTMKESQSEDAKLVKQEDNEVLLMVILKEENEVDSDHWYLDTGCSTHMTGRKDWFVKINPTTKNKVKFVDYSTLAVEGIVDVSIKRKDGGHALISYVLYIPGMKSNFLSIEQLIEKDYRVVIERRVMKISDSNEKLILKVQMSSNRIFKIELDIMEHKCLATSESMSEWQWHYRLGHLNFRDLNLMESKRLVTCFPCIKLPTEVCEECVHAKQHRNSFSKNVVIRTKNLLEVVYSDVCGPMQVSSIGGNKYIVTFIDNHSRKLWTYVISKKSDVMDVFTRFKSMVERQSGHKLKTLRTDGGGEYMSNEFKALCEREGIIHEVVPPYTPQQNGTAERKNRTIINMVRSMLRGKYLPKELWAEVVATATYVLVLNRCPTKISENMTPEESKKLEDKSDQMVLVGYHNTWGYKLLNPITKQIVIIRDVMFDEMKEWDWSKNERRNTVSIICEELSNNVSPTSDKEVRKSSRPRNLPARLLECEMTPDDEVHEEGDLVHLAFQDDSEPVNVSEALKNPKWISAMEEELKSSESNGTWSLVDLPPNKKAIVVRWVYKIKMSPQGEITRHKARLVAKGFLQKEGIDYEEVYAPVARIEIVRLVVNINNLSIRQMDVKCAILNGPLSEEVYIMQPPGFEIKSQVSKVYKLHKDLYGLKQAPRAWNKRIDGYLSNIGFVKCITEHGVYVKKYNRRGVICLYVDDLLITGSNEDSIITPYEPRLQLLKSETEESVDPTQFRSIIGSLRYLCSTRPDLVYNVVIVSRFMENPKISHLAAIKRILRYVKGTLECGIVFQASDIGKEYKLVGYTDASWCGDVEDRKSIADFVFMIRDTPISWCSKKQQVVALSSCEAEYIATSMCATQAIWLKNLMEEITGEVSDAVTLKIDNVSAINLEKIQFLMVEAST</sequence>
<dbReference type="InterPro" id="IPR013103">
    <property type="entry name" value="RVT_2"/>
</dbReference>
<evidence type="ECO:0000256" key="5">
    <source>
        <dbReference type="ARBA" id="ARBA00022723"/>
    </source>
</evidence>
<dbReference type="SUPFAM" id="SSF53098">
    <property type="entry name" value="Ribonuclease H-like"/>
    <property type="match status" value="1"/>
</dbReference>
<dbReference type="OrthoDB" id="783026at2759"/>
<evidence type="ECO:0000256" key="2">
    <source>
        <dbReference type="ARBA" id="ARBA00022612"/>
    </source>
</evidence>
<dbReference type="Gene3D" id="3.30.420.10">
    <property type="entry name" value="Ribonuclease H-like superfamily/Ribonuclease H"/>
    <property type="match status" value="1"/>
</dbReference>
<dbReference type="Pfam" id="PF00665">
    <property type="entry name" value="rve"/>
    <property type="match status" value="1"/>
</dbReference>
<keyword evidence="13" id="KW-0695">RNA-directed DNA polymerase</keyword>
<feature type="domain" description="Integrase catalytic" evidence="19">
    <location>
        <begin position="338"/>
        <end position="506"/>
    </location>
</feature>
<evidence type="ECO:0000256" key="13">
    <source>
        <dbReference type="ARBA" id="ARBA00022918"/>
    </source>
</evidence>
<organism evidence="20 21">
    <name type="scientific">Trifolium subterraneum</name>
    <name type="common">Subterranean clover</name>
    <dbReference type="NCBI Taxonomy" id="3900"/>
    <lineage>
        <taxon>Eukaryota</taxon>
        <taxon>Viridiplantae</taxon>
        <taxon>Streptophyta</taxon>
        <taxon>Embryophyta</taxon>
        <taxon>Tracheophyta</taxon>
        <taxon>Spermatophyta</taxon>
        <taxon>Magnoliopsida</taxon>
        <taxon>eudicotyledons</taxon>
        <taxon>Gunneridae</taxon>
        <taxon>Pentapetalae</taxon>
        <taxon>rosids</taxon>
        <taxon>fabids</taxon>
        <taxon>Fabales</taxon>
        <taxon>Fabaceae</taxon>
        <taxon>Papilionoideae</taxon>
        <taxon>50 kb inversion clade</taxon>
        <taxon>NPAAA clade</taxon>
        <taxon>Hologalegina</taxon>
        <taxon>IRL clade</taxon>
        <taxon>Trifolieae</taxon>
        <taxon>Trifolium</taxon>
    </lineage>
</organism>
<dbReference type="Proteomes" id="UP000242715">
    <property type="component" value="Unassembled WGS sequence"/>
</dbReference>
<dbReference type="InterPro" id="IPR036397">
    <property type="entry name" value="RNaseH_sf"/>
</dbReference>
<gene>
    <name evidence="20" type="ORF">TSUD_141350</name>
</gene>
<keyword evidence="4" id="KW-0540">Nuclease</keyword>
<dbReference type="Pfam" id="PF25597">
    <property type="entry name" value="SH3_retrovirus"/>
    <property type="match status" value="1"/>
</dbReference>
<evidence type="ECO:0000256" key="10">
    <source>
        <dbReference type="ARBA" id="ARBA00022840"/>
    </source>
</evidence>
<dbReference type="Pfam" id="PF22936">
    <property type="entry name" value="Pol_BBD"/>
    <property type="match status" value="1"/>
</dbReference>
<keyword evidence="21" id="KW-1185">Reference proteome</keyword>
<proteinExistence type="predicted"/>
<keyword evidence="5" id="KW-0479">Metal-binding</keyword>
<dbReference type="Pfam" id="PF14223">
    <property type="entry name" value="Retrotran_gag_2"/>
    <property type="match status" value="1"/>
</dbReference>
<dbReference type="AlphaFoldDB" id="A0A2Z6NX01"/>
<dbReference type="EMBL" id="DF973808">
    <property type="protein sequence ID" value="GAU40455.1"/>
    <property type="molecule type" value="Genomic_DNA"/>
</dbReference>
<evidence type="ECO:0000256" key="17">
    <source>
        <dbReference type="ARBA" id="ARBA00023268"/>
    </source>
</evidence>
<dbReference type="GO" id="GO:0003676">
    <property type="term" value="F:nucleic acid binding"/>
    <property type="evidence" value="ECO:0007669"/>
    <property type="project" value="InterPro"/>
</dbReference>
<dbReference type="InterPro" id="IPR039537">
    <property type="entry name" value="Retrotran_Ty1/copia-like"/>
</dbReference>
<dbReference type="Pfam" id="PF13976">
    <property type="entry name" value="gag_pre-integrs"/>
    <property type="match status" value="1"/>
</dbReference>
<dbReference type="GO" id="GO:0004519">
    <property type="term" value="F:endonuclease activity"/>
    <property type="evidence" value="ECO:0007669"/>
    <property type="project" value="UniProtKB-KW"/>
</dbReference>
<keyword evidence="14" id="KW-0239">DNA-directed DNA polymerase</keyword>
<dbReference type="GO" id="GO:0046872">
    <property type="term" value="F:metal ion binding"/>
    <property type="evidence" value="ECO:0007669"/>
    <property type="project" value="UniProtKB-KW"/>
</dbReference>
<evidence type="ECO:0000256" key="7">
    <source>
        <dbReference type="ARBA" id="ARBA00022750"/>
    </source>
</evidence>
<evidence type="ECO:0000256" key="8">
    <source>
        <dbReference type="ARBA" id="ARBA00022759"/>
    </source>
</evidence>
<dbReference type="GO" id="GO:0003887">
    <property type="term" value="F:DNA-directed DNA polymerase activity"/>
    <property type="evidence" value="ECO:0007669"/>
    <property type="project" value="UniProtKB-KW"/>
</dbReference>
<dbReference type="GO" id="GO:0006310">
    <property type="term" value="P:DNA recombination"/>
    <property type="evidence" value="ECO:0007669"/>
    <property type="project" value="UniProtKB-KW"/>
</dbReference>
<keyword evidence="8" id="KW-0255">Endonuclease</keyword>
<keyword evidence="9" id="KW-0378">Hydrolase</keyword>
<evidence type="ECO:0000256" key="3">
    <source>
        <dbReference type="ARBA" id="ARBA00022670"/>
    </source>
</evidence>
<keyword evidence="12" id="KW-0229">DNA integration</keyword>
<dbReference type="InterPro" id="IPR025724">
    <property type="entry name" value="GAG-pre-integrase_dom"/>
</dbReference>
<comment type="function">
    <text evidence="1">The aspartyl protease (PR) mediates the proteolytic cleavages of the Gag and Gag-Pol polyproteins after assembly of the VLP.</text>
</comment>
<feature type="compositionally biased region" description="Acidic residues" evidence="18">
    <location>
        <begin position="101"/>
        <end position="113"/>
    </location>
</feature>
<keyword evidence="15" id="KW-0917">Virion maturation</keyword>
<evidence type="ECO:0000256" key="12">
    <source>
        <dbReference type="ARBA" id="ARBA00022908"/>
    </source>
</evidence>
<protein>
    <recommendedName>
        <fullName evidence="19">Integrase catalytic domain-containing protein</fullName>
    </recommendedName>
</protein>
<keyword evidence="7" id="KW-0064">Aspartyl protease</keyword>
<dbReference type="CDD" id="cd09272">
    <property type="entry name" value="RNase_HI_RT_Ty1"/>
    <property type="match status" value="1"/>
</dbReference>
<keyword evidence="14" id="KW-0548">Nucleotidyltransferase</keyword>
<dbReference type="GO" id="GO:0006508">
    <property type="term" value="P:proteolysis"/>
    <property type="evidence" value="ECO:0007669"/>
    <property type="project" value="UniProtKB-KW"/>
</dbReference>
<feature type="region of interest" description="Disordered" evidence="18">
    <location>
        <begin position="92"/>
        <end position="124"/>
    </location>
</feature>